<accession>A0A0M0JHZ8</accession>
<dbReference type="GO" id="GO:0048471">
    <property type="term" value="C:perinuclear region of cytoplasm"/>
    <property type="evidence" value="ECO:0007669"/>
    <property type="project" value="TreeGrafter"/>
</dbReference>
<dbReference type="GO" id="GO:0005829">
    <property type="term" value="C:cytosol"/>
    <property type="evidence" value="ECO:0007669"/>
    <property type="project" value="TreeGrafter"/>
</dbReference>
<dbReference type="GO" id="GO:0006511">
    <property type="term" value="P:ubiquitin-dependent protein catabolic process"/>
    <property type="evidence" value="ECO:0007669"/>
    <property type="project" value="InterPro"/>
</dbReference>
<protein>
    <submittedName>
        <fullName evidence="4">Protein nlrc3</fullName>
    </submittedName>
</protein>
<dbReference type="GO" id="GO:0006913">
    <property type="term" value="P:nucleocytoplasmic transport"/>
    <property type="evidence" value="ECO:0007669"/>
    <property type="project" value="TreeGrafter"/>
</dbReference>
<dbReference type="GO" id="GO:0005634">
    <property type="term" value="C:nucleus"/>
    <property type="evidence" value="ECO:0007669"/>
    <property type="project" value="TreeGrafter"/>
</dbReference>
<evidence type="ECO:0000313" key="5">
    <source>
        <dbReference type="Proteomes" id="UP000037460"/>
    </source>
</evidence>
<reference evidence="5" key="1">
    <citation type="journal article" date="2015" name="PLoS Genet.">
        <title>Genome Sequence and Transcriptome Analyses of Chrysochromulina tobin: Metabolic Tools for Enhanced Algal Fitness in the Prominent Order Prymnesiales (Haptophyceae).</title>
        <authorList>
            <person name="Hovde B.T."/>
            <person name="Deodato C.R."/>
            <person name="Hunsperger H.M."/>
            <person name="Ryken S.A."/>
            <person name="Yost W."/>
            <person name="Jha R.K."/>
            <person name="Patterson J."/>
            <person name="Monnat R.J. Jr."/>
            <person name="Barlow S.B."/>
            <person name="Starkenburg S.R."/>
            <person name="Cattolico R.A."/>
        </authorList>
    </citation>
    <scope>NUCLEOTIDE SEQUENCE</scope>
    <source>
        <strain evidence="5">CCMP291</strain>
    </source>
</reference>
<dbReference type="SMART" id="SM00368">
    <property type="entry name" value="LRR_RI"/>
    <property type="match status" value="6"/>
</dbReference>
<dbReference type="PANTHER" id="PTHR24113:SF12">
    <property type="entry name" value="RAN GTPASE-ACTIVATING PROTEIN 1"/>
    <property type="match status" value="1"/>
</dbReference>
<dbReference type="Gene3D" id="3.80.10.10">
    <property type="entry name" value="Ribonuclease Inhibitor"/>
    <property type="match status" value="3"/>
</dbReference>
<organism evidence="4 5">
    <name type="scientific">Chrysochromulina tobinii</name>
    <dbReference type="NCBI Taxonomy" id="1460289"/>
    <lineage>
        <taxon>Eukaryota</taxon>
        <taxon>Haptista</taxon>
        <taxon>Haptophyta</taxon>
        <taxon>Prymnesiophyceae</taxon>
        <taxon>Prymnesiales</taxon>
        <taxon>Chrysochromulinaceae</taxon>
        <taxon>Chrysochromulina</taxon>
    </lineage>
</organism>
<sequence length="641" mass="67804">MTDGQERVRLRAREGEAVEWTRRAAQRAGTLKDMMDDAPTEDGVYPVPMIAAAELAVLREMCEADSMPARLEQCSISELFRLVEGAGFLDAPGALNHAQRALASRLNGKCADELRELLGATDDFDSAENRVAALAEPAFSPGGAAFSSHEDAKEVALGMVDVGTLAELKGVSQSWLALARRVLCSRLSRCEGLPAPTQLAEITDLNIKVLVDAGRLWEAAAAGRMLPSLARLRWEGFEVSVAAVRAVDLDERDEDEDEDEDERPCLLGGPAKTALLSCIEGEGEPPLELLLAAVACAGSGEIRGIPVQMMRDDSVSELNLQERNISVEGGMLLAYLVPVMGALTRVDIRRNSISGDGAAQLSAAVLGNLKIEMFNEIPIKEMRADSFTELDLNGKDFGVEGVMVVAGLIPVMGALTEHGDYTSEGINAIADALRVNGGLTSIDLSRSQLCGIWTDDDGDQYGTYTAEGITAIADALRVNGGLTKISLAKNKLGEEGTKAICEALEQNKTLKELDISGGTYGNINIGCTAGAKHVAKMLGVNSALTSVEFRGNKLGDKGWGAIFAAICGNKDSKIMSMDASSENIGPVGVKLIAEALRTSVTGGLTSINMSNNYLTHSGTDMTGIKELAAALGVNCSLTKIE</sequence>
<keyword evidence="1" id="KW-0343">GTPase activation</keyword>
<evidence type="ECO:0000256" key="2">
    <source>
        <dbReference type="ARBA" id="ARBA00022614"/>
    </source>
</evidence>
<gene>
    <name evidence="4" type="ORF">Ctob_004703</name>
</gene>
<dbReference type="Gene3D" id="3.30.710.10">
    <property type="entry name" value="Potassium Channel Kv1.1, Chain A"/>
    <property type="match status" value="1"/>
</dbReference>
<dbReference type="Proteomes" id="UP000037460">
    <property type="component" value="Unassembled WGS sequence"/>
</dbReference>
<name>A0A0M0JHZ8_9EUKA</name>
<comment type="caution">
    <text evidence="4">The sequence shown here is derived from an EMBL/GenBank/DDBJ whole genome shotgun (WGS) entry which is preliminary data.</text>
</comment>
<dbReference type="PANTHER" id="PTHR24113">
    <property type="entry name" value="RAN GTPASE-ACTIVATING PROTEIN 1"/>
    <property type="match status" value="1"/>
</dbReference>
<evidence type="ECO:0000256" key="3">
    <source>
        <dbReference type="ARBA" id="ARBA00022737"/>
    </source>
</evidence>
<keyword evidence="3" id="KW-0677">Repeat</keyword>
<dbReference type="InterPro" id="IPR036296">
    <property type="entry name" value="SKP1-like_dim_sf"/>
</dbReference>
<dbReference type="EMBL" id="JWZX01002892">
    <property type="protein sequence ID" value="KOO26095.1"/>
    <property type="molecule type" value="Genomic_DNA"/>
</dbReference>
<dbReference type="SUPFAM" id="SSF52047">
    <property type="entry name" value="RNI-like"/>
    <property type="match status" value="1"/>
</dbReference>
<proteinExistence type="predicted"/>
<evidence type="ECO:0000256" key="1">
    <source>
        <dbReference type="ARBA" id="ARBA00022468"/>
    </source>
</evidence>
<dbReference type="OrthoDB" id="289415at2759"/>
<dbReference type="InterPro" id="IPR001611">
    <property type="entry name" value="Leu-rich_rpt"/>
</dbReference>
<dbReference type="Pfam" id="PF13516">
    <property type="entry name" value="LRR_6"/>
    <property type="match status" value="1"/>
</dbReference>
<dbReference type="GO" id="GO:0005096">
    <property type="term" value="F:GTPase activator activity"/>
    <property type="evidence" value="ECO:0007669"/>
    <property type="project" value="UniProtKB-KW"/>
</dbReference>
<keyword evidence="5" id="KW-1185">Reference proteome</keyword>
<dbReference type="InterPro" id="IPR032675">
    <property type="entry name" value="LRR_dom_sf"/>
</dbReference>
<dbReference type="InterPro" id="IPR011333">
    <property type="entry name" value="SKP1/BTB/POZ_sf"/>
</dbReference>
<evidence type="ECO:0000313" key="4">
    <source>
        <dbReference type="EMBL" id="KOO26095.1"/>
    </source>
</evidence>
<keyword evidence="2" id="KW-0433">Leucine-rich repeat</keyword>
<dbReference type="InterPro" id="IPR027038">
    <property type="entry name" value="RanGap"/>
</dbReference>
<dbReference type="SUPFAM" id="SSF81382">
    <property type="entry name" value="Skp1 dimerisation domain-like"/>
    <property type="match status" value="1"/>
</dbReference>
<dbReference type="GO" id="GO:0031267">
    <property type="term" value="F:small GTPase binding"/>
    <property type="evidence" value="ECO:0007669"/>
    <property type="project" value="TreeGrafter"/>
</dbReference>
<dbReference type="AlphaFoldDB" id="A0A0M0JHZ8"/>